<keyword evidence="2" id="KW-1185">Reference proteome</keyword>
<reference evidence="1 2" key="1">
    <citation type="submission" date="2015-09" db="EMBL/GenBank/DDBJ databases">
        <title>Trachymyrmex cornetzi WGS genome.</title>
        <authorList>
            <person name="Nygaard S."/>
            <person name="Hu H."/>
            <person name="Boomsma J."/>
            <person name="Zhang G."/>
        </authorList>
    </citation>
    <scope>NUCLEOTIDE SEQUENCE [LARGE SCALE GENOMIC DNA]</scope>
    <source>
        <strain evidence="1">Tcor2-1</strain>
        <tissue evidence="1">Whole body</tissue>
    </source>
</reference>
<dbReference type="EMBL" id="KQ979138">
    <property type="protein sequence ID" value="KYN22462.1"/>
    <property type="molecule type" value="Genomic_DNA"/>
</dbReference>
<evidence type="ECO:0000313" key="1">
    <source>
        <dbReference type="EMBL" id="KYN22462.1"/>
    </source>
</evidence>
<gene>
    <name evidence="1" type="ORF">ALC57_05131</name>
</gene>
<accession>A0A151JBI0</accession>
<dbReference type="Proteomes" id="UP000078492">
    <property type="component" value="Unassembled WGS sequence"/>
</dbReference>
<feature type="non-terminal residue" evidence="1">
    <location>
        <position position="1"/>
    </location>
</feature>
<proteinExistence type="predicted"/>
<dbReference type="AlphaFoldDB" id="A0A151JBI0"/>
<sequence>LDNDFFTENSIDKSTTESFLAKPGSSTVLSDNDSFSSITSPQSITISDKILSFINISRPSPSISPANSISGVSSRLNCSSPLVKLTKKRKANVESGNNYTEAIESLADSLKQPIVYVNSTNSSATSSNTVLDPVVDNCMIFIGSILKSYKNEKFKFEIMNRLVQIVMDGNTRNLETVMRD</sequence>
<organism evidence="1 2">
    <name type="scientific">Trachymyrmex cornetzi</name>
    <dbReference type="NCBI Taxonomy" id="471704"/>
    <lineage>
        <taxon>Eukaryota</taxon>
        <taxon>Metazoa</taxon>
        <taxon>Ecdysozoa</taxon>
        <taxon>Arthropoda</taxon>
        <taxon>Hexapoda</taxon>
        <taxon>Insecta</taxon>
        <taxon>Pterygota</taxon>
        <taxon>Neoptera</taxon>
        <taxon>Endopterygota</taxon>
        <taxon>Hymenoptera</taxon>
        <taxon>Apocrita</taxon>
        <taxon>Aculeata</taxon>
        <taxon>Formicoidea</taxon>
        <taxon>Formicidae</taxon>
        <taxon>Myrmicinae</taxon>
        <taxon>Trachymyrmex</taxon>
    </lineage>
</organism>
<evidence type="ECO:0000313" key="2">
    <source>
        <dbReference type="Proteomes" id="UP000078492"/>
    </source>
</evidence>
<protein>
    <submittedName>
        <fullName evidence="1">Uncharacterized protein</fullName>
    </submittedName>
</protein>
<name>A0A151JBI0_9HYME</name>